<organism evidence="1 2">
    <name type="scientific">Avena sativa</name>
    <name type="common">Oat</name>
    <dbReference type="NCBI Taxonomy" id="4498"/>
    <lineage>
        <taxon>Eukaryota</taxon>
        <taxon>Viridiplantae</taxon>
        <taxon>Streptophyta</taxon>
        <taxon>Embryophyta</taxon>
        <taxon>Tracheophyta</taxon>
        <taxon>Spermatophyta</taxon>
        <taxon>Magnoliopsida</taxon>
        <taxon>Liliopsida</taxon>
        <taxon>Poales</taxon>
        <taxon>Poaceae</taxon>
        <taxon>BOP clade</taxon>
        <taxon>Pooideae</taxon>
        <taxon>Poodae</taxon>
        <taxon>Poeae</taxon>
        <taxon>Poeae Chloroplast Group 1 (Aveneae type)</taxon>
        <taxon>Aveninae</taxon>
        <taxon>Avena</taxon>
    </lineage>
</organism>
<reference evidence="1" key="1">
    <citation type="submission" date="2021-05" db="EMBL/GenBank/DDBJ databases">
        <authorList>
            <person name="Scholz U."/>
            <person name="Mascher M."/>
            <person name="Fiebig A."/>
        </authorList>
    </citation>
    <scope>NUCLEOTIDE SEQUENCE [LARGE SCALE GENOMIC DNA]</scope>
</reference>
<accession>A0ACD5VXW5</accession>
<proteinExistence type="predicted"/>
<name>A0ACD5VXW5_AVESA</name>
<protein>
    <submittedName>
        <fullName evidence="1">Uncharacterized protein</fullName>
    </submittedName>
</protein>
<dbReference type="EnsemblPlants" id="AVESA.00010b.r2.3CG0515000.1">
    <property type="protein sequence ID" value="AVESA.00010b.r2.3CG0515000.1.CDS"/>
    <property type="gene ID" value="AVESA.00010b.r2.3CG0515000"/>
</dbReference>
<keyword evidence="2" id="KW-1185">Reference proteome</keyword>
<evidence type="ECO:0000313" key="2">
    <source>
        <dbReference type="Proteomes" id="UP001732700"/>
    </source>
</evidence>
<dbReference type="Proteomes" id="UP001732700">
    <property type="component" value="Chromosome 3C"/>
</dbReference>
<evidence type="ECO:0000313" key="1">
    <source>
        <dbReference type="EnsemblPlants" id="AVESA.00010b.r2.3CG0515000.1.CDS"/>
    </source>
</evidence>
<sequence length="256" mass="28260">MVTLRSRRQGSRAVAGGRHTGKSMPPETPDLAGLEFCKFMSYGLSWEKLVLPDKFGCTLMDRGLREVKLRVAGGGERGAWDVEVGPDEYGDVYLADGWRDVSVRVRAQTERNSSPPAPAQTGSGSSRGGAGTAEAGIDDPASSQFSVTLRKCHFGKRQQQYLHVPKTFQDAQGYTERTKAVVLQMRGESWTVNLKHWKQGSGTIRTGTAFRYGWHQFLVDNGLVLGDTCFFDAVEEDDEDNVLRVVVRKQDGTIVQ</sequence>
<reference evidence="1" key="2">
    <citation type="submission" date="2025-09" db="UniProtKB">
        <authorList>
            <consortium name="EnsemblPlants"/>
        </authorList>
    </citation>
    <scope>IDENTIFICATION</scope>
</reference>